<gene>
    <name evidence="1" type="ORF">F7732_04150</name>
</gene>
<evidence type="ECO:0000313" key="2">
    <source>
        <dbReference type="Proteomes" id="UP000441354"/>
    </source>
</evidence>
<dbReference type="Proteomes" id="UP000441354">
    <property type="component" value="Unassembled WGS sequence"/>
</dbReference>
<dbReference type="InterPro" id="IPR038292">
    <property type="entry name" value="YmfJ/YflH_sf"/>
</dbReference>
<dbReference type="EMBL" id="WBOT01000001">
    <property type="protein sequence ID" value="KAB2335767.1"/>
    <property type="molecule type" value="Genomic_DNA"/>
</dbReference>
<organism evidence="1 2">
    <name type="scientific">Bacillus mesophilum</name>
    <dbReference type="NCBI Taxonomy" id="1071718"/>
    <lineage>
        <taxon>Bacteria</taxon>
        <taxon>Bacillati</taxon>
        <taxon>Bacillota</taxon>
        <taxon>Bacilli</taxon>
        <taxon>Bacillales</taxon>
        <taxon>Bacillaceae</taxon>
        <taxon>Bacillus</taxon>
    </lineage>
</organism>
<dbReference type="InterPro" id="IPR021637">
    <property type="entry name" value="DUF3243"/>
</dbReference>
<accession>A0A7V7RS37</accession>
<dbReference type="Pfam" id="PF11588">
    <property type="entry name" value="DUF3243"/>
    <property type="match status" value="1"/>
</dbReference>
<dbReference type="AlphaFoldDB" id="A0A7V7RS37"/>
<evidence type="ECO:0000313" key="1">
    <source>
        <dbReference type="EMBL" id="KAB2335767.1"/>
    </source>
</evidence>
<proteinExistence type="predicted"/>
<protein>
    <submittedName>
        <fullName evidence="1">DUF3243 domain-containing protein</fullName>
    </submittedName>
</protein>
<reference evidence="1 2" key="1">
    <citation type="journal article" date="2014" name="Arch. Microbiol.">
        <title>Bacillus mesophilum sp. nov., strain IITR-54T, a novel 4-chlorobiphenyl dechlorinating bacterium.</title>
        <authorList>
            <person name="Manickam N."/>
            <person name="Singh N.K."/>
            <person name="Bajaj A."/>
            <person name="Kumar R.M."/>
            <person name="Kaur G."/>
            <person name="Kaur N."/>
            <person name="Bala M."/>
            <person name="Kumar A."/>
            <person name="Mayilraj S."/>
        </authorList>
    </citation>
    <scope>NUCLEOTIDE SEQUENCE [LARGE SCALE GENOMIC DNA]</scope>
    <source>
        <strain evidence="1 2">IITR-54</strain>
    </source>
</reference>
<dbReference type="Gene3D" id="1.10.760.20">
    <property type="entry name" value="Protein of unknown function DUF3243"/>
    <property type="match status" value="1"/>
</dbReference>
<comment type="caution">
    <text evidence="1">The sequence shown here is derived from an EMBL/GenBank/DDBJ whole genome shotgun (WGS) entry which is preliminary data.</text>
</comment>
<dbReference type="OrthoDB" id="2418090at2"/>
<sequence length="107" mass="12264">MNHDYNTTNGQADKVNEKLQDLSSEQTAEILENFEEFKSYLGKKVAKGEKLGLNEEQLANAAKVAAEYLAKNESPRNREEKLLQELWKTGTEEEKHMLSHMLVKLVK</sequence>
<keyword evidence="2" id="KW-1185">Reference proteome</keyword>
<dbReference type="RefSeq" id="WP_066445547.1">
    <property type="nucleotide sequence ID" value="NZ_WBOT01000001.1"/>
</dbReference>
<name>A0A7V7RS37_9BACI</name>